<evidence type="ECO:0000313" key="1">
    <source>
        <dbReference type="EMBL" id="MFC0396035.1"/>
    </source>
</evidence>
<name>A0ABV6JJE5_9BACL</name>
<keyword evidence="2" id="KW-1185">Reference proteome</keyword>
<dbReference type="RefSeq" id="WP_204817294.1">
    <property type="nucleotide sequence ID" value="NZ_JANHOF010000002.1"/>
</dbReference>
<protein>
    <recommendedName>
        <fullName evidence="3">Inhibitor of sigma-G Gin</fullName>
    </recommendedName>
</protein>
<dbReference type="EMBL" id="JBHLVF010000047">
    <property type="protein sequence ID" value="MFC0396035.1"/>
    <property type="molecule type" value="Genomic_DNA"/>
</dbReference>
<proteinExistence type="predicted"/>
<evidence type="ECO:0008006" key="3">
    <source>
        <dbReference type="Google" id="ProtNLM"/>
    </source>
</evidence>
<accession>A0ABV6JJE5</accession>
<evidence type="ECO:0000313" key="2">
    <source>
        <dbReference type="Proteomes" id="UP001589818"/>
    </source>
</evidence>
<organism evidence="1 2">
    <name type="scientific">Paenibacillus mendelii</name>
    <dbReference type="NCBI Taxonomy" id="206163"/>
    <lineage>
        <taxon>Bacteria</taxon>
        <taxon>Bacillati</taxon>
        <taxon>Bacillota</taxon>
        <taxon>Bacilli</taxon>
        <taxon>Bacillales</taxon>
        <taxon>Paenibacillaceae</taxon>
        <taxon>Paenibacillus</taxon>
    </lineage>
</organism>
<sequence>MESSQGKSNTEPIQEICFSCGGGLKSAPSGQSSSILCPDCEEASEMPISHHYLNHYYYRYAD</sequence>
<comment type="caution">
    <text evidence="1">The sequence shown here is derived from an EMBL/GenBank/DDBJ whole genome shotgun (WGS) entry which is preliminary data.</text>
</comment>
<reference evidence="1 2" key="1">
    <citation type="submission" date="2024-09" db="EMBL/GenBank/DDBJ databases">
        <authorList>
            <person name="Sun Q."/>
            <person name="Mori K."/>
        </authorList>
    </citation>
    <scope>NUCLEOTIDE SEQUENCE [LARGE SCALE GENOMIC DNA]</scope>
    <source>
        <strain evidence="1 2">CCM 4839</strain>
    </source>
</reference>
<gene>
    <name evidence="1" type="ORF">ACFFJ8_32265</name>
</gene>
<dbReference type="Proteomes" id="UP001589818">
    <property type="component" value="Unassembled WGS sequence"/>
</dbReference>